<feature type="compositionally biased region" description="Low complexity" evidence="1">
    <location>
        <begin position="182"/>
        <end position="194"/>
    </location>
</feature>
<dbReference type="InterPro" id="IPR014770">
    <property type="entry name" value="Munc13_1"/>
</dbReference>
<evidence type="ECO:0000259" key="2">
    <source>
        <dbReference type="PROSITE" id="PS51258"/>
    </source>
</evidence>
<dbReference type="PROSITE" id="PS51258">
    <property type="entry name" value="MHD1"/>
    <property type="match status" value="1"/>
</dbReference>
<dbReference type="PROSITE" id="PS51259">
    <property type="entry name" value="MHD2"/>
    <property type="match status" value="1"/>
</dbReference>
<organism evidence="4 5">
    <name type="scientific">Smittium simulii</name>
    <dbReference type="NCBI Taxonomy" id="133385"/>
    <lineage>
        <taxon>Eukaryota</taxon>
        <taxon>Fungi</taxon>
        <taxon>Fungi incertae sedis</taxon>
        <taxon>Zoopagomycota</taxon>
        <taxon>Kickxellomycotina</taxon>
        <taxon>Harpellomycetes</taxon>
        <taxon>Harpellales</taxon>
        <taxon>Legeriomycetaceae</taxon>
        <taxon>Smittium</taxon>
    </lineage>
</organism>
<name>A0A2T9YL61_9FUNG</name>
<reference evidence="4 5" key="1">
    <citation type="journal article" date="2018" name="MBio">
        <title>Comparative Genomics Reveals the Core Gene Toolbox for the Fungus-Insect Symbiosis.</title>
        <authorList>
            <person name="Wang Y."/>
            <person name="Stata M."/>
            <person name="Wang W."/>
            <person name="Stajich J.E."/>
            <person name="White M.M."/>
            <person name="Moncalvo J.M."/>
        </authorList>
    </citation>
    <scope>NUCLEOTIDE SEQUENCE [LARGE SCALE GENOMIC DNA]</scope>
    <source>
        <strain evidence="4 5">SWE-8-4</strain>
    </source>
</reference>
<dbReference type="InterPro" id="IPR014772">
    <property type="entry name" value="Munc13_dom-2"/>
</dbReference>
<feature type="domain" description="MHD1" evidence="2">
    <location>
        <begin position="908"/>
        <end position="1032"/>
    </location>
</feature>
<dbReference type="InterPro" id="IPR052811">
    <property type="entry name" value="Glucose_resp_signaling"/>
</dbReference>
<dbReference type="EMBL" id="MBFR01000140">
    <property type="protein sequence ID" value="PVU93071.1"/>
    <property type="molecule type" value="Genomic_DNA"/>
</dbReference>
<dbReference type="Proteomes" id="UP000245383">
    <property type="component" value="Unassembled WGS sequence"/>
</dbReference>
<evidence type="ECO:0008006" key="6">
    <source>
        <dbReference type="Google" id="ProtNLM"/>
    </source>
</evidence>
<feature type="region of interest" description="Disordered" evidence="1">
    <location>
        <begin position="166"/>
        <end position="194"/>
    </location>
</feature>
<comment type="caution">
    <text evidence="4">The sequence shown here is derived from an EMBL/GenBank/DDBJ whole genome shotgun (WGS) entry which is preliminary data.</text>
</comment>
<dbReference type="PANTHER" id="PTHR47263:SF1">
    <property type="entry name" value="C2 DOMAIN PROTEIN (AFU_ORTHOLOGUE AFUA_7G02350)"/>
    <property type="match status" value="1"/>
</dbReference>
<keyword evidence="5" id="KW-1185">Reference proteome</keyword>
<feature type="compositionally biased region" description="Polar residues" evidence="1">
    <location>
        <begin position="330"/>
        <end position="349"/>
    </location>
</feature>
<accession>A0A2T9YL61</accession>
<dbReference type="STRING" id="133385.A0A2T9YL61"/>
<dbReference type="Gene3D" id="1.20.58.1100">
    <property type="match status" value="1"/>
</dbReference>
<evidence type="ECO:0000256" key="1">
    <source>
        <dbReference type="SAM" id="MobiDB-lite"/>
    </source>
</evidence>
<protein>
    <recommendedName>
        <fullName evidence="6">C2 domain-containing protein</fullName>
    </recommendedName>
</protein>
<dbReference type="PANTHER" id="PTHR47263">
    <property type="entry name" value="ADENYLATE CYCLASE ACTIVATION PROTEIN GIT1"/>
    <property type="match status" value="1"/>
</dbReference>
<dbReference type="Gene3D" id="1.10.357.50">
    <property type="match status" value="1"/>
</dbReference>
<feature type="domain" description="MHD2" evidence="3">
    <location>
        <begin position="1387"/>
        <end position="1506"/>
    </location>
</feature>
<proteinExistence type="predicted"/>
<evidence type="ECO:0000313" key="5">
    <source>
        <dbReference type="Proteomes" id="UP000245383"/>
    </source>
</evidence>
<sequence length="1756" mass="201506">MSTDPLSRVNIRFPNNSFLNSTSFEASSPLPYSQTQDNNLPLKNNSLLQNNNKHLSSSIHPSANPFLTLYPPSNQTDSITPNDISSADQTDADFAFSINDFNKVSDRSDIQASLLEAHFSKPSFIANIKNIKNSNFVFDVQNQLTYLYTLKLAIILENRDANNKRATWHRQRHSQQSANYTNLSPSPNNNNRLSNNPYSAKSFFNGHSVLNDEKRSSFSVLNVRHNSTEFAALSSQKPILDSNYTQTPALPQNNLNTPKNIPTADNNFKNNKHGQPENVNAFKNVTNTMMNFVSISKNKIKKFNINSDNSIYKLSSKNKFLKKNPKQKDPSFNSSDLPSPKNTTYPNKSDLQIYSSHKLVLENFRSKLKKRIADKSLHILTKSIFSRICDTLNEDSYILRVSKDPDLQPFLMDIVQTSASSISQKNIANKDSLKNLTFHQLTPIIDVLNLAINDSFLNKSEASKFSQRMQTLLHSQAKIYFERLNHFSSTSENFESQIASQRVSKITFSEINQPNEYSNVSDFQFNYSTSWVQIAFNIIPTIHVSTLATIKEDSTEIELNNDIKRCLELTVADLSFTEKKTDFLLQDAYELWKQRETTSLNQLIEVQLHRQIIKNKDSPNLPITPFSFQNNSSGFNFIPDNVFGHYRNLIKHAINTDILSPFKAKKDTNYTISFEANKILKLAAITWRIGGAFQVTSYLDIIKDLWINEEIYPQYLYEAMGKVVKMVGIIPLDLWSISQKNYLDNVCKGVELKIISMLEDIIENPFQIDITQVEIIMKVYKAIDSISPIKNGTIIAEGNVNPYPDCNYYILQLRQLIFSSVEYLYHQMYENAGIRSKFDDINADSYLSVLKDISTTHRHLSIAFEKMIKGIYAVGIDIPFIVLEIHLKLFLDDLNKLFGSTNKELEKTDVENLLDIYHQAKSLIEICNEKGSKFENYNLLEQLLKSGTSRWLDVLEQESLEWMRNAILADKIDESSQKAYYSSSILDILTCFSQQTSVILDIKWLNAKSYGEFLNRFCKIMGHIFEQYAITAEQQFLDIQKKIMIPSEPTVNFNENSEKLDSQNINPSLDEAVHFSLETCVKLNNLHIAINQLHEIVKKLRVNETIKELGGDSRFLNLPVQNDKKPVYIVEIVNAEEIELLETSKKLFDQASVNVYAKLKMFFQEKARGKKTVTIGKTRPVPLNAMNPRWEEEFRIEPHPFLGSIVNSKKVNEMQYPIGVEICSQSTFNSLVKKNTVHGRGLFYISHSSTTSSGNSTEINVDLEPCGHLHLRISKESSVDDFEYYCLRMFNKLKRTLRDLQQRIVEQASAAIRTHILRTLIMARGLNKKAQENSDLFESPENKSENTILPSDIVTPKTREVVVRTFSFLTKGIKRSSSYKIYKDEWEDDLIPVVNYLERNLHILYNFLYDSVALGVILRIWKEILHTFEDFILPQLRGNKSVAEMRLNNIKLDHIYNLIEFFKWFLNGGDDKDGIPMNLLENSWYLGLIYIKDNYFNSTEDLELIYLESLKSSMIISMTRNTSELFDNQLLPMNDELSYEKFRNEPHPYDSSNKMKDLQNQQNANYSLESYLNNNSVQNSNGIKPSSPDQVTLSLQENDVSETKSKLSFLSFFGNKKSYEEANSINSKSQKADGNKKYMFFGTKRVSVDNVSANLTPIANNSQPQPTIKVSQTPKKLESQTHANNFNDTDVGVAHQDYSSGNKTTKPTAHELLDMRKPEIILRLLRLSENKRSLNFVKKQLEIREKQLDFNTKILK</sequence>
<feature type="region of interest" description="Disordered" evidence="1">
    <location>
        <begin position="318"/>
        <end position="349"/>
    </location>
</feature>
<evidence type="ECO:0000313" key="4">
    <source>
        <dbReference type="EMBL" id="PVU93071.1"/>
    </source>
</evidence>
<dbReference type="InterPro" id="IPR010439">
    <property type="entry name" value="MUN_dom"/>
</dbReference>
<dbReference type="Pfam" id="PF06292">
    <property type="entry name" value="MUN"/>
    <property type="match status" value="1"/>
</dbReference>
<gene>
    <name evidence="4" type="ORF">BB561_003478</name>
</gene>
<evidence type="ECO:0000259" key="3">
    <source>
        <dbReference type="PROSITE" id="PS51259"/>
    </source>
</evidence>
<dbReference type="OrthoDB" id="2015333at2759"/>